<evidence type="ECO:0000313" key="2">
    <source>
        <dbReference type="Proteomes" id="UP001596230"/>
    </source>
</evidence>
<accession>A0ABW1W3Z4</accession>
<evidence type="ECO:0000313" key="1">
    <source>
        <dbReference type="EMBL" id="MFC6379397.1"/>
    </source>
</evidence>
<dbReference type="RefSeq" id="WP_385953612.1">
    <property type="nucleotide sequence ID" value="NZ_JBHSUB010000018.1"/>
</dbReference>
<dbReference type="EMBL" id="JBHSUB010000018">
    <property type="protein sequence ID" value="MFC6379397.1"/>
    <property type="molecule type" value="Genomic_DNA"/>
</dbReference>
<dbReference type="InterPro" id="IPR021266">
    <property type="entry name" value="Kdo_hydroxlase"/>
</dbReference>
<dbReference type="Pfam" id="PF11004">
    <property type="entry name" value="Kdo_hydroxy"/>
    <property type="match status" value="1"/>
</dbReference>
<sequence length="299" mass="33684">MQPESLRSEELFFTVPLTGWSGGEPFSQSALTALEQGQIISLPELGFPLNAKEMRCLNEGTVKKGRKNISYRALSGKITGVAHPQDEDLIRGLLQRHHQACETLVRSLLPHYTGALHTPVNTLRVHPVTAWKKGSSWRKDDTRLHVDAFPSRPMQGERILRIFTNINPHGESRVWRIGEPFTAVATRFLPKTGHYSPWLCALQHKLGITKRYRTRYDHLMLGLHDAMKSDAEYQLSGLQLEVRFPPGSSWICFSDQTPHAAMSGQFMLEQTYALPAEAMADPQRSPLKILEKLTGALLL</sequence>
<dbReference type="Proteomes" id="UP001596230">
    <property type="component" value="Unassembled WGS sequence"/>
</dbReference>
<gene>
    <name evidence="1" type="ORF">ACFP9W_15185</name>
</gene>
<keyword evidence="2" id="KW-1185">Reference proteome</keyword>
<name>A0ABW1W3Z4_9GAMM</name>
<comment type="caution">
    <text evidence="1">The sequence shown here is derived from an EMBL/GenBank/DDBJ whole genome shotgun (WGS) entry which is preliminary data.</text>
</comment>
<protein>
    <submittedName>
        <fullName evidence="1">Kdo hydroxylase family protein</fullName>
    </submittedName>
</protein>
<organism evidence="1 2">
    <name type="scientific">Tatumella terrea</name>
    <dbReference type="NCBI Taxonomy" id="419007"/>
    <lineage>
        <taxon>Bacteria</taxon>
        <taxon>Pseudomonadati</taxon>
        <taxon>Pseudomonadota</taxon>
        <taxon>Gammaproteobacteria</taxon>
        <taxon>Enterobacterales</taxon>
        <taxon>Erwiniaceae</taxon>
        <taxon>Tatumella</taxon>
    </lineage>
</organism>
<reference evidence="2" key="1">
    <citation type="journal article" date="2019" name="Int. J. Syst. Evol. Microbiol.">
        <title>The Global Catalogue of Microorganisms (GCM) 10K type strain sequencing project: providing services to taxonomists for standard genome sequencing and annotation.</title>
        <authorList>
            <consortium name="The Broad Institute Genomics Platform"/>
            <consortium name="The Broad Institute Genome Sequencing Center for Infectious Disease"/>
            <person name="Wu L."/>
            <person name="Ma J."/>
        </authorList>
    </citation>
    <scope>NUCLEOTIDE SEQUENCE [LARGE SCALE GENOMIC DNA]</scope>
    <source>
        <strain evidence="2">CGMCC 1.18518</strain>
    </source>
</reference>
<proteinExistence type="predicted"/>